<accession>A0AAW1U099</accession>
<evidence type="ECO:0000313" key="2">
    <source>
        <dbReference type="Proteomes" id="UP001431783"/>
    </source>
</evidence>
<dbReference type="EMBL" id="JARQZJ010000031">
    <property type="protein sequence ID" value="KAK9873767.1"/>
    <property type="molecule type" value="Genomic_DNA"/>
</dbReference>
<gene>
    <name evidence="1" type="ORF">WA026_002125</name>
</gene>
<name>A0AAW1U099_9CUCU</name>
<comment type="caution">
    <text evidence="1">The sequence shown here is derived from an EMBL/GenBank/DDBJ whole genome shotgun (WGS) entry which is preliminary data.</text>
</comment>
<dbReference type="AlphaFoldDB" id="A0AAW1U099"/>
<evidence type="ECO:0000313" key="1">
    <source>
        <dbReference type="EMBL" id="KAK9873767.1"/>
    </source>
</evidence>
<keyword evidence="2" id="KW-1185">Reference proteome</keyword>
<dbReference type="Proteomes" id="UP001431783">
    <property type="component" value="Unassembled WGS sequence"/>
</dbReference>
<sequence>MKIDPLSIVIFFWSYRKYKVDINQFKQLTQEDNNQLRINNNHEIAGFHHPENTESYLKKYISNEVSTSYIFGWHPLFRRIPKCKICNHMFSSQIQLLR</sequence>
<organism evidence="1 2">
    <name type="scientific">Henosepilachna vigintioctopunctata</name>
    <dbReference type="NCBI Taxonomy" id="420089"/>
    <lineage>
        <taxon>Eukaryota</taxon>
        <taxon>Metazoa</taxon>
        <taxon>Ecdysozoa</taxon>
        <taxon>Arthropoda</taxon>
        <taxon>Hexapoda</taxon>
        <taxon>Insecta</taxon>
        <taxon>Pterygota</taxon>
        <taxon>Neoptera</taxon>
        <taxon>Endopterygota</taxon>
        <taxon>Coleoptera</taxon>
        <taxon>Polyphaga</taxon>
        <taxon>Cucujiformia</taxon>
        <taxon>Coccinelloidea</taxon>
        <taxon>Coccinellidae</taxon>
        <taxon>Epilachninae</taxon>
        <taxon>Epilachnini</taxon>
        <taxon>Henosepilachna</taxon>
    </lineage>
</organism>
<proteinExistence type="predicted"/>
<reference evidence="1 2" key="1">
    <citation type="submission" date="2023-03" db="EMBL/GenBank/DDBJ databases">
        <title>Genome insight into feeding habits of ladybird beetles.</title>
        <authorList>
            <person name="Li H.-S."/>
            <person name="Huang Y.-H."/>
            <person name="Pang H."/>
        </authorList>
    </citation>
    <scope>NUCLEOTIDE SEQUENCE [LARGE SCALE GENOMIC DNA]</scope>
    <source>
        <strain evidence="1">SYSU_2023b</strain>
        <tissue evidence="1">Whole body</tissue>
    </source>
</reference>
<protein>
    <submittedName>
        <fullName evidence="1">Uncharacterized protein</fullName>
    </submittedName>
</protein>